<accession>A0A0G4P2J4</accession>
<dbReference type="EMBL" id="HG793137">
    <property type="protein sequence ID" value="CRL20529.1"/>
    <property type="molecule type" value="Genomic_DNA"/>
</dbReference>
<gene>
    <name evidence="1" type="ORF">PCAMFM013_S004g000470</name>
</gene>
<reference evidence="1 2" key="1">
    <citation type="journal article" date="2014" name="Nat. Commun.">
        <title>Multiple recent horizontal transfers of a large genomic region in cheese making fungi.</title>
        <authorList>
            <person name="Cheeseman K."/>
            <person name="Ropars J."/>
            <person name="Renault P."/>
            <person name="Dupont J."/>
            <person name="Gouzy J."/>
            <person name="Branca A."/>
            <person name="Abraham A.L."/>
            <person name="Ceppi M."/>
            <person name="Conseiller E."/>
            <person name="Debuchy R."/>
            <person name="Malagnac F."/>
            <person name="Goarin A."/>
            <person name="Silar P."/>
            <person name="Lacoste S."/>
            <person name="Sallet E."/>
            <person name="Bensimon A."/>
            <person name="Giraud T."/>
            <person name="Brygoo Y."/>
        </authorList>
    </citation>
    <scope>NUCLEOTIDE SEQUENCE [LARGE SCALE GENOMIC DNA]</scope>
    <source>
        <strain evidence="2">FM 013</strain>
    </source>
</reference>
<dbReference type="Proteomes" id="UP000053732">
    <property type="component" value="Unassembled WGS sequence"/>
</dbReference>
<proteinExistence type="predicted"/>
<name>A0A0G4P2J4_PENC3</name>
<protein>
    <submittedName>
        <fullName evidence="1">Str. FM013</fullName>
    </submittedName>
</protein>
<evidence type="ECO:0000313" key="1">
    <source>
        <dbReference type="EMBL" id="CRL20529.1"/>
    </source>
</evidence>
<keyword evidence="2" id="KW-1185">Reference proteome</keyword>
<evidence type="ECO:0000313" key="2">
    <source>
        <dbReference type="Proteomes" id="UP000053732"/>
    </source>
</evidence>
<organism evidence="1 2">
    <name type="scientific">Penicillium camemberti (strain FM 013)</name>
    <dbReference type="NCBI Taxonomy" id="1429867"/>
    <lineage>
        <taxon>Eukaryota</taxon>
        <taxon>Fungi</taxon>
        <taxon>Dikarya</taxon>
        <taxon>Ascomycota</taxon>
        <taxon>Pezizomycotina</taxon>
        <taxon>Eurotiomycetes</taxon>
        <taxon>Eurotiomycetidae</taxon>
        <taxon>Eurotiales</taxon>
        <taxon>Aspergillaceae</taxon>
        <taxon>Penicillium</taxon>
    </lineage>
</organism>
<dbReference type="STRING" id="1429867.A0A0G4P2J4"/>
<dbReference type="AlphaFoldDB" id="A0A0G4P2J4"/>
<sequence length="941" mass="106474">MEQHDLLLIVDASNNRNCYIGSLTALLTKIISISADTGCFSRIGIVTYRDYRADSVLEWSGWLHRGQHGSSQEPHPDLFAFAKRLRKNRRRNRGEAVKTALAKACRVMRADAKTLIFLYAETYPTASYSYGSSFYGLKHENDLMAPISYSGYGPAFVDWVSACNTLRDGPKQAQVFSILNKSMWSENTYWYNYLCTRTDGACVHVKSHLVRDIVKVTVDLLFSWMGVDIAPSASDKGQAGDISAELVNYISVPEIDSLENEESLRTFPYCSIDSTAWGEESDNITRVKLTADVMKKCVPKRTAPMPDFTEEIVSMINSVPDTEKYPCVFLDPTLSFGNKRYGAKDEKNRPISTLTRSELLQIGRCCNPGVLRRFGAILTRLTVVTSAREMPDHISSISANHVAKIPFVLASEKYNRQFWKVLLHTIVPGTKLPTRSAALLAALSLRMGIAPLIKVAEQEMLAFKDKWNDPAIPQTWNLGCLTLLLDADEAHQKQQDMGLIMTRSRILNPTDRDLFERLVTYKRLEEKLHTELRAQVPFTPNRIMESITLTSSTTLASVGPLVTCRECQYPRSVTIMGTGGKCGLCLAEYTDNCEKAIRVSTGVSKDVTATSKITWVECTSGSCRAQYVIYCLDRWLYPCTYFPDRECYYCRSQGSRDNDEDHVKQNKSPAPTAQCNKCSNRIIWPEEYRTSAFKESDFICPLCTSGYGPTTELRVTPYNLFAENTFSWIVQGANYQEKWPRRNESIFQIISRMGTEGILSGLKFFPLSEPQLRYNGKPILNSKKIISTLQNIVERSKTSDDKCSLCFSAFPYSHLFAACGRDGCFQQMCVDCRVGWYMHNSAGLVINTTVLGCPFCRRYPTLTLVEKYRPGTRGVKDIAKAVRDSGKFIYAWCCECDAAKEVMKRNRMPAAPLELTDWVCDQCHEEMMSGRRERLRRRRLD</sequence>